<evidence type="ECO:0000313" key="3">
    <source>
        <dbReference type="Proteomes" id="UP001596157"/>
    </source>
</evidence>
<accession>A0ABW0EID5</accession>
<evidence type="ECO:0000256" key="1">
    <source>
        <dbReference type="SAM" id="MobiDB-lite"/>
    </source>
</evidence>
<gene>
    <name evidence="2" type="ORF">ACFPM7_06610</name>
</gene>
<comment type="caution">
    <text evidence="2">The sequence shown here is derived from an EMBL/GenBank/DDBJ whole genome shotgun (WGS) entry which is preliminary data.</text>
</comment>
<name>A0ABW0EID5_9PSEU</name>
<evidence type="ECO:0000313" key="2">
    <source>
        <dbReference type="EMBL" id="MFC5286717.1"/>
    </source>
</evidence>
<dbReference type="Proteomes" id="UP001596157">
    <property type="component" value="Unassembled WGS sequence"/>
</dbReference>
<sequence length="117" mass="11926">MPEPFLISIAAALAGRGASSLYELVKTKLANRPAATAALESAKGKPADSPEVVVLADHLQQATAEEPGFRDQLTATWNASKVDQTASSGGVTNTISGDISGSALQTRDINGNVSFGG</sequence>
<dbReference type="EMBL" id="JBHSKF010000002">
    <property type="protein sequence ID" value="MFC5286717.1"/>
    <property type="molecule type" value="Genomic_DNA"/>
</dbReference>
<protein>
    <submittedName>
        <fullName evidence="2">Uncharacterized protein</fullName>
    </submittedName>
</protein>
<proteinExistence type="predicted"/>
<dbReference type="RefSeq" id="WP_378244906.1">
    <property type="nucleotide sequence ID" value="NZ_JBHSKF010000002.1"/>
</dbReference>
<feature type="region of interest" description="Disordered" evidence="1">
    <location>
        <begin position="84"/>
        <end position="117"/>
    </location>
</feature>
<organism evidence="2 3">
    <name type="scientific">Actinokineospora guangxiensis</name>
    <dbReference type="NCBI Taxonomy" id="1490288"/>
    <lineage>
        <taxon>Bacteria</taxon>
        <taxon>Bacillati</taxon>
        <taxon>Actinomycetota</taxon>
        <taxon>Actinomycetes</taxon>
        <taxon>Pseudonocardiales</taxon>
        <taxon>Pseudonocardiaceae</taxon>
        <taxon>Actinokineospora</taxon>
    </lineage>
</organism>
<reference evidence="3" key="1">
    <citation type="journal article" date="2019" name="Int. J. Syst. Evol. Microbiol.">
        <title>The Global Catalogue of Microorganisms (GCM) 10K type strain sequencing project: providing services to taxonomists for standard genome sequencing and annotation.</title>
        <authorList>
            <consortium name="The Broad Institute Genomics Platform"/>
            <consortium name="The Broad Institute Genome Sequencing Center for Infectious Disease"/>
            <person name="Wu L."/>
            <person name="Ma J."/>
        </authorList>
    </citation>
    <scope>NUCLEOTIDE SEQUENCE [LARGE SCALE GENOMIC DNA]</scope>
    <source>
        <strain evidence="3">CCUG 59778</strain>
    </source>
</reference>
<keyword evidence="3" id="KW-1185">Reference proteome</keyword>